<dbReference type="Proteomes" id="UP000269721">
    <property type="component" value="Unassembled WGS sequence"/>
</dbReference>
<gene>
    <name evidence="2" type="ORF">BDK51DRAFT_50422</name>
</gene>
<reference evidence="3" key="1">
    <citation type="journal article" date="2018" name="Nat. Microbiol.">
        <title>Leveraging single-cell genomics to expand the fungal tree of life.</title>
        <authorList>
            <person name="Ahrendt S.R."/>
            <person name="Quandt C.A."/>
            <person name="Ciobanu D."/>
            <person name="Clum A."/>
            <person name="Salamov A."/>
            <person name="Andreopoulos B."/>
            <person name="Cheng J.F."/>
            <person name="Woyke T."/>
            <person name="Pelin A."/>
            <person name="Henrissat B."/>
            <person name="Reynolds N.K."/>
            <person name="Benny G.L."/>
            <person name="Smith M.E."/>
            <person name="James T.Y."/>
            <person name="Grigoriev I.V."/>
        </authorList>
    </citation>
    <scope>NUCLEOTIDE SEQUENCE [LARGE SCALE GENOMIC DNA]</scope>
</reference>
<dbReference type="SUPFAM" id="SSF52402">
    <property type="entry name" value="Adenine nucleotide alpha hydrolases-like"/>
    <property type="match status" value="1"/>
</dbReference>
<dbReference type="EMBL" id="ML001133">
    <property type="protein sequence ID" value="RKO83528.1"/>
    <property type="molecule type" value="Genomic_DNA"/>
</dbReference>
<organism evidence="2 3">
    <name type="scientific">Blyttiomyces helicus</name>
    <dbReference type="NCBI Taxonomy" id="388810"/>
    <lineage>
        <taxon>Eukaryota</taxon>
        <taxon>Fungi</taxon>
        <taxon>Fungi incertae sedis</taxon>
        <taxon>Chytridiomycota</taxon>
        <taxon>Chytridiomycota incertae sedis</taxon>
        <taxon>Chytridiomycetes</taxon>
        <taxon>Chytridiomycetes incertae sedis</taxon>
        <taxon>Blyttiomyces</taxon>
    </lineage>
</organism>
<evidence type="ECO:0000313" key="3">
    <source>
        <dbReference type="Proteomes" id="UP000269721"/>
    </source>
</evidence>
<protein>
    <submittedName>
        <fullName evidence="2">Uncharacterized protein</fullName>
    </submittedName>
</protein>
<dbReference type="InterPro" id="IPR014729">
    <property type="entry name" value="Rossmann-like_a/b/a_fold"/>
</dbReference>
<evidence type="ECO:0000256" key="1">
    <source>
        <dbReference type="SAM" id="MobiDB-lite"/>
    </source>
</evidence>
<dbReference type="AlphaFoldDB" id="A0A4P9VYX0"/>
<keyword evidence="3" id="KW-1185">Reference proteome</keyword>
<dbReference type="OrthoDB" id="843225at2759"/>
<name>A0A4P9VYX0_9FUNG</name>
<feature type="compositionally biased region" description="Polar residues" evidence="1">
    <location>
        <begin position="8"/>
        <end position="20"/>
    </location>
</feature>
<accession>A0A4P9VYX0</accession>
<evidence type="ECO:0000313" key="2">
    <source>
        <dbReference type="EMBL" id="RKO83528.1"/>
    </source>
</evidence>
<proteinExistence type="predicted"/>
<feature type="region of interest" description="Disordered" evidence="1">
    <location>
        <begin position="28"/>
        <end position="49"/>
    </location>
</feature>
<sequence length="150" mass="16425">MHIPNLHCRTSQPSQQRTHSELYTSFAASSNLNPPLPGTKKEANQQQPAHHFFPLSGLTTRTGQAAVWRQWSETDPNTVRMEEDNAAGSHALLKKLGGVVVDAGRSPPPKIPCRAIALRGDPRDEIPNKADELKARMLIMGSRGMGAITR</sequence>
<dbReference type="Gene3D" id="3.40.50.620">
    <property type="entry name" value="HUPs"/>
    <property type="match status" value="1"/>
</dbReference>
<feature type="region of interest" description="Disordered" evidence="1">
    <location>
        <begin position="1"/>
        <end position="20"/>
    </location>
</feature>